<feature type="region of interest" description="Disordered" evidence="1">
    <location>
        <begin position="115"/>
        <end position="159"/>
    </location>
</feature>
<sequence>MSRKSSASARPRSSNGHSTVPRAFVEFHPSMSLENAPTLADCLAVSSDAAPTLSAQSSYMSNAEDTTLESVLVDRLHVWTKVAEVIEKLGPAEAYQGDQRETHLRTLQLTLIQEGRRSTASETLNDDTDDTDDTDAADDVPDKNEVEWNEEQQRSIDIADYDAMDLIELSEQFP</sequence>
<gene>
    <name evidence="2" type="ORF">P3T76_014015</name>
</gene>
<organism evidence="2 3">
    <name type="scientific">Phytophthora citrophthora</name>
    <dbReference type="NCBI Taxonomy" id="4793"/>
    <lineage>
        <taxon>Eukaryota</taxon>
        <taxon>Sar</taxon>
        <taxon>Stramenopiles</taxon>
        <taxon>Oomycota</taxon>
        <taxon>Peronosporomycetes</taxon>
        <taxon>Peronosporales</taxon>
        <taxon>Peronosporaceae</taxon>
        <taxon>Phytophthora</taxon>
    </lineage>
</organism>
<dbReference type="Proteomes" id="UP001259832">
    <property type="component" value="Unassembled WGS sequence"/>
</dbReference>
<feature type="compositionally biased region" description="Low complexity" evidence="1">
    <location>
        <begin position="1"/>
        <end position="14"/>
    </location>
</feature>
<dbReference type="AlphaFoldDB" id="A0AAD9G1J1"/>
<evidence type="ECO:0000256" key="1">
    <source>
        <dbReference type="SAM" id="MobiDB-lite"/>
    </source>
</evidence>
<proteinExistence type="predicted"/>
<feature type="region of interest" description="Disordered" evidence="1">
    <location>
        <begin position="1"/>
        <end position="21"/>
    </location>
</feature>
<feature type="compositionally biased region" description="Basic and acidic residues" evidence="1">
    <location>
        <begin position="140"/>
        <end position="154"/>
    </location>
</feature>
<protein>
    <submittedName>
        <fullName evidence="2">Uncharacterized protein</fullName>
    </submittedName>
</protein>
<feature type="compositionally biased region" description="Acidic residues" evidence="1">
    <location>
        <begin position="124"/>
        <end position="139"/>
    </location>
</feature>
<name>A0AAD9G1J1_9STRA</name>
<evidence type="ECO:0000313" key="3">
    <source>
        <dbReference type="Proteomes" id="UP001259832"/>
    </source>
</evidence>
<accession>A0AAD9G1J1</accession>
<keyword evidence="3" id="KW-1185">Reference proteome</keyword>
<dbReference type="EMBL" id="JASMQC010000039">
    <property type="protein sequence ID" value="KAK1930344.1"/>
    <property type="molecule type" value="Genomic_DNA"/>
</dbReference>
<comment type="caution">
    <text evidence="2">The sequence shown here is derived from an EMBL/GenBank/DDBJ whole genome shotgun (WGS) entry which is preliminary data.</text>
</comment>
<evidence type="ECO:0000313" key="2">
    <source>
        <dbReference type="EMBL" id="KAK1930344.1"/>
    </source>
</evidence>
<reference evidence="2" key="1">
    <citation type="submission" date="2023-08" db="EMBL/GenBank/DDBJ databases">
        <title>Reference Genome Resource for the Citrus Pathogen Phytophthora citrophthora.</title>
        <authorList>
            <person name="Moller H."/>
            <person name="Coetzee B."/>
            <person name="Rose L.J."/>
            <person name="Van Niekerk J.M."/>
        </authorList>
    </citation>
    <scope>NUCLEOTIDE SEQUENCE</scope>
    <source>
        <strain evidence="2">STE-U-9442</strain>
    </source>
</reference>